<dbReference type="RefSeq" id="WP_097113204.1">
    <property type="nucleotide sequence ID" value="NZ_CP083931.1"/>
</dbReference>
<dbReference type="EMBL" id="OCNF01000001">
    <property type="protein sequence ID" value="SOD64943.1"/>
    <property type="molecule type" value="Genomic_DNA"/>
</dbReference>
<name>A0A286E223_9NEIS</name>
<dbReference type="Pfam" id="PF03886">
    <property type="entry name" value="ABC_trans_aux"/>
    <property type="match status" value="1"/>
</dbReference>
<reference evidence="2 3" key="1">
    <citation type="submission" date="2017-09" db="EMBL/GenBank/DDBJ databases">
        <authorList>
            <person name="Ehlers B."/>
            <person name="Leendertz F.H."/>
        </authorList>
    </citation>
    <scope>NUCLEOTIDE SEQUENCE [LARGE SCALE GENOMIC DNA]</scope>
    <source>
        <strain evidence="2 3">DSM 16848</strain>
    </source>
</reference>
<evidence type="ECO:0000259" key="1">
    <source>
        <dbReference type="Pfam" id="PF03886"/>
    </source>
</evidence>
<dbReference type="OrthoDB" id="8536577at2"/>
<dbReference type="Proteomes" id="UP000219669">
    <property type="component" value="Unassembled WGS sequence"/>
</dbReference>
<evidence type="ECO:0000313" key="3">
    <source>
        <dbReference type="Proteomes" id="UP000219669"/>
    </source>
</evidence>
<feature type="domain" description="ABC-type transport auxiliary lipoprotein component" evidence="1">
    <location>
        <begin position="45"/>
        <end position="178"/>
    </location>
</feature>
<protein>
    <recommendedName>
        <fullName evidence="1">ABC-type transport auxiliary lipoprotein component domain-containing protein</fullName>
    </recommendedName>
</protein>
<organism evidence="2 3">
    <name type="scientific">Alysiella filiformis DSM 16848</name>
    <dbReference type="NCBI Taxonomy" id="1120981"/>
    <lineage>
        <taxon>Bacteria</taxon>
        <taxon>Pseudomonadati</taxon>
        <taxon>Pseudomonadota</taxon>
        <taxon>Betaproteobacteria</taxon>
        <taxon>Neisseriales</taxon>
        <taxon>Neisseriaceae</taxon>
        <taxon>Alysiella</taxon>
    </lineage>
</organism>
<dbReference type="AlphaFoldDB" id="A0A286E223"/>
<keyword evidence="3" id="KW-1185">Reference proteome</keyword>
<proteinExistence type="predicted"/>
<gene>
    <name evidence="2" type="ORF">SAMN02746062_00123</name>
</gene>
<dbReference type="PROSITE" id="PS51257">
    <property type="entry name" value="PROKAR_LIPOPROTEIN"/>
    <property type="match status" value="1"/>
</dbReference>
<dbReference type="SUPFAM" id="SSF159594">
    <property type="entry name" value="XCC0632-like"/>
    <property type="match status" value="1"/>
</dbReference>
<sequence length="179" mass="19446">MKKNRLPIAVLVAALSACSSTSEPMRHYQLPDSAFRLPENAALHREIAVKIVLAEPLNGNGLLYQTDDVHVNVAQKNLWATPLSDALAANLANKLNENTAHSAFVPHKLAKNAKGSLKIYLDRFQGTHRGVTEISGYGQWDDGSSRAFHVQTPQIGDGYAPMLESLNTGLQSVAKTLAY</sequence>
<dbReference type="InterPro" id="IPR005586">
    <property type="entry name" value="ABC_trans_aux"/>
</dbReference>
<dbReference type="Gene3D" id="3.40.50.10610">
    <property type="entry name" value="ABC-type transport auxiliary lipoprotein component"/>
    <property type="match status" value="1"/>
</dbReference>
<accession>A0A286E223</accession>
<evidence type="ECO:0000313" key="2">
    <source>
        <dbReference type="EMBL" id="SOD64943.1"/>
    </source>
</evidence>